<dbReference type="InterPro" id="IPR003309">
    <property type="entry name" value="SCAN_dom"/>
</dbReference>
<evidence type="ECO:0000256" key="4">
    <source>
        <dbReference type="ARBA" id="ARBA00023242"/>
    </source>
</evidence>
<dbReference type="PANTHER" id="PTHR45935:SF31">
    <property type="entry name" value="MYELOID ZINC FINGER 1"/>
    <property type="match status" value="1"/>
</dbReference>
<feature type="domain" description="SCAN box" evidence="7">
    <location>
        <begin position="190"/>
        <end position="268"/>
    </location>
</feature>
<feature type="compositionally biased region" description="Low complexity" evidence="6">
    <location>
        <begin position="670"/>
        <end position="705"/>
    </location>
</feature>
<evidence type="ECO:0000256" key="5">
    <source>
        <dbReference type="PROSITE-ProRule" id="PRU00187"/>
    </source>
</evidence>
<feature type="domain" description="KRAB" evidence="8">
    <location>
        <begin position="43"/>
        <end position="114"/>
    </location>
</feature>
<dbReference type="Gene3D" id="6.10.140.140">
    <property type="match status" value="2"/>
</dbReference>
<evidence type="ECO:0000259" key="8">
    <source>
        <dbReference type="PROSITE" id="PS50805"/>
    </source>
</evidence>
<organism evidence="9 10">
    <name type="scientific">Sus scrofa</name>
    <name type="common">Pig</name>
    <dbReference type="NCBI Taxonomy" id="9823"/>
    <lineage>
        <taxon>Eukaryota</taxon>
        <taxon>Metazoa</taxon>
        <taxon>Chordata</taxon>
        <taxon>Craniata</taxon>
        <taxon>Vertebrata</taxon>
        <taxon>Euteleostomi</taxon>
        <taxon>Mammalia</taxon>
        <taxon>Eutheria</taxon>
        <taxon>Laurasiatheria</taxon>
        <taxon>Artiodactyla</taxon>
        <taxon>Suina</taxon>
        <taxon>Suidae</taxon>
        <taxon>Sus</taxon>
    </lineage>
</organism>
<evidence type="ECO:0000313" key="9">
    <source>
        <dbReference type="Ensembl" id="ENSSSCP00025003642.1"/>
    </source>
</evidence>
<dbReference type="InterPro" id="IPR038269">
    <property type="entry name" value="SCAN_sf"/>
</dbReference>
<evidence type="ECO:0000256" key="2">
    <source>
        <dbReference type="ARBA" id="ARBA00023125"/>
    </source>
</evidence>
<feature type="compositionally biased region" description="Basic residues" evidence="6">
    <location>
        <begin position="656"/>
        <end position="669"/>
    </location>
</feature>
<keyword evidence="4 5" id="KW-0539">Nucleus</keyword>
<evidence type="ECO:0000256" key="1">
    <source>
        <dbReference type="ARBA" id="ARBA00023015"/>
    </source>
</evidence>
<dbReference type="InterPro" id="IPR001909">
    <property type="entry name" value="KRAB"/>
</dbReference>
<feature type="region of interest" description="Disordered" evidence="6">
    <location>
        <begin position="656"/>
        <end position="793"/>
    </location>
</feature>
<comment type="subcellular location">
    <subcellularLocation>
        <location evidence="5">Nucleus</location>
    </subcellularLocation>
</comment>
<feature type="domain" description="KRAB" evidence="8">
    <location>
        <begin position="351"/>
        <end position="441"/>
    </location>
</feature>
<feature type="compositionally biased region" description="Pro residues" evidence="6">
    <location>
        <begin position="402"/>
        <end position="412"/>
    </location>
</feature>
<keyword evidence="1" id="KW-0805">Transcription regulation</keyword>
<evidence type="ECO:0000259" key="7">
    <source>
        <dbReference type="PROSITE" id="PS50804"/>
    </source>
</evidence>
<dbReference type="FunFam" id="1.10.4020.10:FF:000001">
    <property type="entry name" value="zinc finger protein 263 isoform X1"/>
    <property type="match status" value="1"/>
</dbReference>
<dbReference type="SMART" id="SM00349">
    <property type="entry name" value="KRAB"/>
    <property type="match status" value="2"/>
</dbReference>
<feature type="region of interest" description="Disordered" evidence="6">
    <location>
        <begin position="1"/>
        <end position="38"/>
    </location>
</feature>
<sequence length="866" mass="94577">MRGPGGPSPLRAREGTLPTPPRHLQEEEGMASGLPTAWFPEPVTFEDVTLGFTPEEWGMLDLEQKSLYREVLLENYRNLVSVEHQLSKPDVVSQLEEEEELWSVERGIPQDTFSECPEAHLDPQFDPFPAESPLMKIEVVEVLTLNQEAARPRNAQIRALYAEDEALSPGILREPTQHLDTHPADPETARQRFREFRFEEAAGPREALARLRELCRQWLQPEMYSKEQMLELLVLEQFLDLLPGKLRMWVASQHPADCQEAVALVEDVTWMSEEEALPTQGPGSSLQTTAQHEEDVASWPAKAPPEAPARACKQTPKAGAPPAQRTLLECPHQGLPAPLAGTRSVTLQEPVTFLDVAVDFSREEWGLLEPTQRTEYHDVMLETLGHLVSVGKATPFRGRGPRPCPRGPPAPSRVPSRPRGRGGAGRALWAPRRPRSRRRALLCRRAEGGRQPRASRCRRRCRRCPASSLALLLLNVYWCHTVACVGALATPLGFLQAGRQPWRAAGWLRRCSAPPRKNRPETCKWRRPPGPPREPPCRPGPRGARTPRRCPWRPPRKRPCPGSRAEQAPPLPPRPALGPAQAAAPFGPRCLGRARTGVARGFGPGRRLRVRGCRSRAAGAAARRLRSRASAEAARCAGAASVARPSATPATFRCIRRSTRARSRTRVRPAARPSCRAPPSRSTSGCTPGSGPSSARSAGGPSTTARPSPSTCGPTRGPSHTPAGTAARPSARARTSSGIKGPTRGSAPTPAASAARPSPRARTSSGIRRPTAWRDAGRSSPPRNPRPAGETSSILAARCRSVTKRARLGYRLIGNGWSWSKEVLKSRGCPAPKAVRKPVGVAAEESISWKSTVNFLLRGFGCSFGH</sequence>
<dbReference type="Proteomes" id="UP000694727">
    <property type="component" value="Unplaced"/>
</dbReference>
<dbReference type="GO" id="GO:0003677">
    <property type="term" value="F:DNA binding"/>
    <property type="evidence" value="ECO:0007669"/>
    <property type="project" value="UniProtKB-KW"/>
</dbReference>
<dbReference type="Pfam" id="PF01352">
    <property type="entry name" value="KRAB"/>
    <property type="match status" value="2"/>
</dbReference>
<dbReference type="GO" id="GO:0005634">
    <property type="term" value="C:nucleus"/>
    <property type="evidence" value="ECO:0007669"/>
    <property type="project" value="UniProtKB-SubCell"/>
</dbReference>
<evidence type="ECO:0008006" key="11">
    <source>
        <dbReference type="Google" id="ProtNLM"/>
    </source>
</evidence>
<feature type="region of interest" description="Disordered" evidence="6">
    <location>
        <begin position="274"/>
        <end position="323"/>
    </location>
</feature>
<reference evidence="9" key="1">
    <citation type="submission" date="2025-08" db="UniProtKB">
        <authorList>
            <consortium name="Ensembl"/>
        </authorList>
    </citation>
    <scope>IDENTIFICATION</scope>
</reference>
<dbReference type="GO" id="GO:0006355">
    <property type="term" value="P:regulation of DNA-templated transcription"/>
    <property type="evidence" value="ECO:0007669"/>
    <property type="project" value="InterPro"/>
</dbReference>
<keyword evidence="3" id="KW-0804">Transcription</keyword>
<dbReference type="InterPro" id="IPR036051">
    <property type="entry name" value="KRAB_dom_sf"/>
</dbReference>
<dbReference type="InterPro" id="IPR050916">
    <property type="entry name" value="SCAN-C2H2_zinc_finger"/>
</dbReference>
<dbReference type="PROSITE" id="PS50804">
    <property type="entry name" value="SCAN_BOX"/>
    <property type="match status" value="1"/>
</dbReference>
<dbReference type="SUPFAM" id="SSF47353">
    <property type="entry name" value="Retrovirus capsid dimerization domain-like"/>
    <property type="match status" value="1"/>
</dbReference>
<name>A0A8D0QMI2_PIG</name>
<dbReference type="Pfam" id="PF02023">
    <property type="entry name" value="SCAN"/>
    <property type="match status" value="1"/>
</dbReference>
<feature type="compositionally biased region" description="Polar residues" evidence="6">
    <location>
        <begin position="281"/>
        <end position="290"/>
    </location>
</feature>
<dbReference type="CDD" id="cd07765">
    <property type="entry name" value="KRAB_A-box"/>
    <property type="match status" value="2"/>
</dbReference>
<dbReference type="Gene3D" id="1.10.4020.10">
    <property type="entry name" value="DNA breaking-rejoining enzymes"/>
    <property type="match status" value="1"/>
</dbReference>
<dbReference type="PANTHER" id="PTHR45935">
    <property type="entry name" value="PROTEIN ZBED8-RELATED"/>
    <property type="match status" value="1"/>
</dbReference>
<dbReference type="CDD" id="cd07936">
    <property type="entry name" value="SCAN"/>
    <property type="match status" value="1"/>
</dbReference>
<dbReference type="SUPFAM" id="SSF109640">
    <property type="entry name" value="KRAB domain (Kruppel-associated box)"/>
    <property type="match status" value="2"/>
</dbReference>
<feature type="compositionally biased region" description="Low complexity" evidence="6">
    <location>
        <begin position="577"/>
        <end position="589"/>
    </location>
</feature>
<keyword evidence="2" id="KW-0238">DNA-binding</keyword>
<evidence type="ECO:0000313" key="10">
    <source>
        <dbReference type="Proteomes" id="UP000694727"/>
    </source>
</evidence>
<dbReference type="Ensembl" id="ENSSSCT00025009211.1">
    <property type="protein sequence ID" value="ENSSSCP00025003642.1"/>
    <property type="gene ID" value="ENSSSCG00025006921.1"/>
</dbReference>
<accession>A0A8D0QMI2</accession>
<feature type="compositionally biased region" description="Pro residues" evidence="6">
    <location>
        <begin position="528"/>
        <end position="539"/>
    </location>
</feature>
<evidence type="ECO:0000256" key="3">
    <source>
        <dbReference type="ARBA" id="ARBA00023163"/>
    </source>
</evidence>
<feature type="region of interest" description="Disordered" evidence="6">
    <location>
        <begin position="513"/>
        <end position="589"/>
    </location>
</feature>
<dbReference type="PROSITE" id="PS50805">
    <property type="entry name" value="KRAB"/>
    <property type="match status" value="2"/>
</dbReference>
<dbReference type="AlphaFoldDB" id="A0A8D0QMI2"/>
<protein>
    <recommendedName>
        <fullName evidence="11">Neurotrophin receptor-interacting factor homolog</fullName>
    </recommendedName>
</protein>
<dbReference type="SMART" id="SM00431">
    <property type="entry name" value="SCAN"/>
    <property type="match status" value="1"/>
</dbReference>
<evidence type="ECO:0000256" key="6">
    <source>
        <dbReference type="SAM" id="MobiDB-lite"/>
    </source>
</evidence>
<feature type="compositionally biased region" description="Low complexity" evidence="6">
    <location>
        <begin position="721"/>
        <end position="766"/>
    </location>
</feature>
<feature type="region of interest" description="Disordered" evidence="6">
    <location>
        <begin position="394"/>
        <end position="433"/>
    </location>
</feature>
<proteinExistence type="predicted"/>
<feature type="compositionally biased region" description="Basic residues" evidence="6">
    <location>
        <begin position="545"/>
        <end position="559"/>
    </location>
</feature>